<dbReference type="GO" id="GO:0004623">
    <property type="term" value="F:phospholipase A2 activity"/>
    <property type="evidence" value="ECO:0007669"/>
    <property type="project" value="UniProtKB-EC"/>
</dbReference>
<feature type="chain" id="PRO_5041328127" description="Phospholipase A2" evidence="13">
    <location>
        <begin position="27"/>
        <end position="249"/>
    </location>
</feature>
<feature type="domain" description="Phospholipase A2-like central" evidence="14">
    <location>
        <begin position="118"/>
        <end position="213"/>
    </location>
</feature>
<comment type="subcellular location">
    <subcellularLocation>
        <location evidence="2">Secreted</location>
    </subcellularLocation>
</comment>
<evidence type="ECO:0000256" key="3">
    <source>
        <dbReference type="ARBA" id="ARBA00013278"/>
    </source>
</evidence>
<dbReference type="AlphaFoldDB" id="A0AA38MGT7"/>
<dbReference type="GO" id="GO:0046872">
    <property type="term" value="F:metal ion binding"/>
    <property type="evidence" value="ECO:0007669"/>
    <property type="project" value="UniProtKB-KW"/>
</dbReference>
<dbReference type="GO" id="GO:0016042">
    <property type="term" value="P:lipid catabolic process"/>
    <property type="evidence" value="ECO:0007669"/>
    <property type="project" value="UniProtKB-KW"/>
</dbReference>
<evidence type="ECO:0000256" key="13">
    <source>
        <dbReference type="SAM" id="SignalP"/>
    </source>
</evidence>
<keyword evidence="9" id="KW-0442">Lipid degradation</keyword>
<evidence type="ECO:0000256" key="8">
    <source>
        <dbReference type="ARBA" id="ARBA00022837"/>
    </source>
</evidence>
<evidence type="ECO:0000259" key="14">
    <source>
        <dbReference type="Pfam" id="PF05826"/>
    </source>
</evidence>
<evidence type="ECO:0000256" key="1">
    <source>
        <dbReference type="ARBA" id="ARBA00001913"/>
    </source>
</evidence>
<feature type="signal peptide" evidence="13">
    <location>
        <begin position="1"/>
        <end position="26"/>
    </location>
</feature>
<dbReference type="EMBL" id="JALNTZ010000004">
    <property type="protein sequence ID" value="KAJ3656660.1"/>
    <property type="molecule type" value="Genomic_DNA"/>
</dbReference>
<keyword evidence="6" id="KW-0479">Metal-binding</keyword>
<reference evidence="15" key="1">
    <citation type="journal article" date="2023" name="G3 (Bethesda)">
        <title>Whole genome assemblies of Zophobas morio and Tenebrio molitor.</title>
        <authorList>
            <person name="Kaur S."/>
            <person name="Stinson S.A."/>
            <person name="diCenzo G.C."/>
        </authorList>
    </citation>
    <scope>NUCLEOTIDE SEQUENCE</scope>
    <source>
        <strain evidence="15">QUZm001</strain>
    </source>
</reference>
<dbReference type="Proteomes" id="UP001168821">
    <property type="component" value="Unassembled WGS sequence"/>
</dbReference>
<keyword evidence="10" id="KW-0443">Lipid metabolism</keyword>
<keyword evidence="5" id="KW-0964">Secreted</keyword>
<dbReference type="GO" id="GO:0050482">
    <property type="term" value="P:arachidonate secretion"/>
    <property type="evidence" value="ECO:0007669"/>
    <property type="project" value="InterPro"/>
</dbReference>
<dbReference type="GO" id="GO:0006644">
    <property type="term" value="P:phospholipid metabolic process"/>
    <property type="evidence" value="ECO:0007669"/>
    <property type="project" value="InterPro"/>
</dbReference>
<evidence type="ECO:0000313" key="15">
    <source>
        <dbReference type="EMBL" id="KAJ3656660.1"/>
    </source>
</evidence>
<keyword evidence="11" id="KW-1015">Disulfide bond</keyword>
<dbReference type="GO" id="GO:0005576">
    <property type="term" value="C:extracellular region"/>
    <property type="evidence" value="ECO:0007669"/>
    <property type="project" value="UniProtKB-SubCell"/>
</dbReference>
<evidence type="ECO:0000256" key="7">
    <source>
        <dbReference type="ARBA" id="ARBA00022801"/>
    </source>
</evidence>
<dbReference type="Pfam" id="PF05826">
    <property type="entry name" value="Phospholip_A2_2"/>
    <property type="match status" value="1"/>
</dbReference>
<keyword evidence="16" id="KW-1185">Reference proteome</keyword>
<dbReference type="PANTHER" id="PTHR12253">
    <property type="entry name" value="RH14732P"/>
    <property type="match status" value="1"/>
</dbReference>
<evidence type="ECO:0000256" key="9">
    <source>
        <dbReference type="ARBA" id="ARBA00022963"/>
    </source>
</evidence>
<evidence type="ECO:0000313" key="16">
    <source>
        <dbReference type="Proteomes" id="UP001168821"/>
    </source>
</evidence>
<dbReference type="EC" id="3.1.1.4" evidence="3"/>
<accession>A0AA38MGT7</accession>
<evidence type="ECO:0000256" key="12">
    <source>
        <dbReference type="ARBA" id="ARBA00029903"/>
    </source>
</evidence>
<dbReference type="FunFam" id="1.20.90.10:FF:000002">
    <property type="entry name" value="Phospholipase A2 group III"/>
    <property type="match status" value="1"/>
</dbReference>
<evidence type="ECO:0000256" key="6">
    <source>
        <dbReference type="ARBA" id="ARBA00022723"/>
    </source>
</evidence>
<organism evidence="15 16">
    <name type="scientific">Zophobas morio</name>
    <dbReference type="NCBI Taxonomy" id="2755281"/>
    <lineage>
        <taxon>Eukaryota</taxon>
        <taxon>Metazoa</taxon>
        <taxon>Ecdysozoa</taxon>
        <taxon>Arthropoda</taxon>
        <taxon>Hexapoda</taxon>
        <taxon>Insecta</taxon>
        <taxon>Pterygota</taxon>
        <taxon>Neoptera</taxon>
        <taxon>Endopterygota</taxon>
        <taxon>Coleoptera</taxon>
        <taxon>Polyphaga</taxon>
        <taxon>Cucujiformia</taxon>
        <taxon>Tenebrionidae</taxon>
        <taxon>Zophobas</taxon>
    </lineage>
</organism>
<name>A0AA38MGT7_9CUCU</name>
<dbReference type="Gene3D" id="1.20.90.10">
    <property type="entry name" value="Phospholipase A2 domain"/>
    <property type="match status" value="1"/>
</dbReference>
<keyword evidence="8" id="KW-0106">Calcium</keyword>
<sequence length="249" mass="28241">MKTPSVPSLTLLATCVLVFLVHQHHCFEFGAYEYFKNKLFRPAKYILPARDNDNINRIYDERERGSFDSVGRELIRGASKTFKAIKRTFSSSDTKGLDCNKTLSGGNMETFKSNIQAIYPGTKWCGDGNISNSFDDLGRYSRTDSCCREHDVCPDNMAADSTKYGLVNTGLFTRSHCDCDTRFYQCLKEANSIVADSVGYTYFTILGPQCFKQDYPIIECLEEKGGKCEGYLTDLDAEKVYQWFDSPIF</sequence>
<comment type="caution">
    <text evidence="15">The sequence shown here is derived from an EMBL/GenBank/DDBJ whole genome shotgun (WGS) entry which is preliminary data.</text>
</comment>
<dbReference type="CDD" id="cd04704">
    <property type="entry name" value="PLA2_bee_venom_like"/>
    <property type="match status" value="1"/>
</dbReference>
<proteinExistence type="predicted"/>
<dbReference type="PROSITE" id="PS00118">
    <property type="entry name" value="PA2_HIS"/>
    <property type="match status" value="1"/>
</dbReference>
<keyword evidence="13" id="KW-0732">Signal</keyword>
<dbReference type="InterPro" id="IPR016090">
    <property type="entry name" value="PLA2-like_dom"/>
</dbReference>
<evidence type="ECO:0000256" key="4">
    <source>
        <dbReference type="ARBA" id="ARBA00021721"/>
    </source>
</evidence>
<evidence type="ECO:0000256" key="10">
    <source>
        <dbReference type="ARBA" id="ARBA00023098"/>
    </source>
</evidence>
<dbReference type="InterPro" id="IPR033113">
    <property type="entry name" value="PLA2_histidine"/>
</dbReference>
<protein>
    <recommendedName>
        <fullName evidence="4">Phospholipase A2</fullName>
        <ecNumber evidence="3">3.1.1.4</ecNumber>
    </recommendedName>
    <alternativeName>
        <fullName evidence="12">Phosphatidylcholine 2-acylhydrolase</fullName>
    </alternativeName>
</protein>
<dbReference type="SUPFAM" id="SSF48619">
    <property type="entry name" value="Phospholipase A2, PLA2"/>
    <property type="match status" value="1"/>
</dbReference>
<gene>
    <name evidence="15" type="ORF">Zmor_015716</name>
</gene>
<evidence type="ECO:0000256" key="2">
    <source>
        <dbReference type="ARBA" id="ARBA00004613"/>
    </source>
</evidence>
<comment type="cofactor">
    <cofactor evidence="1">
        <name>Ca(2+)</name>
        <dbReference type="ChEBI" id="CHEBI:29108"/>
    </cofactor>
</comment>
<evidence type="ECO:0000256" key="11">
    <source>
        <dbReference type="ARBA" id="ARBA00023157"/>
    </source>
</evidence>
<dbReference type="InterPro" id="IPR036444">
    <property type="entry name" value="PLipase_A2_dom_sf"/>
</dbReference>
<evidence type="ECO:0000256" key="5">
    <source>
        <dbReference type="ARBA" id="ARBA00022525"/>
    </source>
</evidence>
<keyword evidence="7" id="KW-0378">Hydrolase</keyword>